<reference evidence="4" key="1">
    <citation type="journal article" date="2019" name="Int. J. Syst. Evol. Microbiol.">
        <title>The Global Catalogue of Microorganisms (GCM) 10K type strain sequencing project: providing services to taxonomists for standard genome sequencing and annotation.</title>
        <authorList>
            <consortium name="The Broad Institute Genomics Platform"/>
            <consortium name="The Broad Institute Genome Sequencing Center for Infectious Disease"/>
            <person name="Wu L."/>
            <person name="Ma J."/>
        </authorList>
    </citation>
    <scope>NUCLEOTIDE SEQUENCE [LARGE SCALE GENOMIC DNA]</scope>
    <source>
        <strain evidence="4">JCM 16703</strain>
    </source>
</reference>
<sequence length="244" mass="25865">MHQRPVLLWWVGAFAVVGLLIVGGPVAALLSGPPPALSATTAIDPLTGMPVAPATVAPVGDATAAAQGSDGGAASEVPTAAPTGGTGRTWLTGTDLGARIGGFSYRWYPDGSITPDPAWVRANIVTEQVPIIGSMTCHRLIFPQLRAALREIQRDGLASLIKTDQYAGCYVPRFIDRDPSRSLSLHSFGIAFDLNTATNQLGTAGDMDPRLVAIFQKWGFAWGGNWTSRPDPMHFELYALESPR</sequence>
<dbReference type="Gene3D" id="3.30.1380.10">
    <property type="match status" value="1"/>
</dbReference>
<dbReference type="InterPro" id="IPR009045">
    <property type="entry name" value="Zn_M74/Hedgehog-like"/>
</dbReference>
<name>A0ABP7XKK9_9ACTN</name>
<feature type="domain" description="Peptidase M15C" evidence="2">
    <location>
        <begin position="180"/>
        <end position="237"/>
    </location>
</feature>
<dbReference type="Pfam" id="PF13539">
    <property type="entry name" value="Peptidase_M15_4"/>
    <property type="match status" value="1"/>
</dbReference>
<proteinExistence type="predicted"/>
<dbReference type="RefSeq" id="WP_344733723.1">
    <property type="nucleotide sequence ID" value="NZ_BAAAZH010000017.1"/>
</dbReference>
<organism evidence="3 4">
    <name type="scientific">Nocardioides fonticola</name>
    <dbReference type="NCBI Taxonomy" id="450363"/>
    <lineage>
        <taxon>Bacteria</taxon>
        <taxon>Bacillati</taxon>
        <taxon>Actinomycetota</taxon>
        <taxon>Actinomycetes</taxon>
        <taxon>Propionibacteriales</taxon>
        <taxon>Nocardioidaceae</taxon>
        <taxon>Nocardioides</taxon>
    </lineage>
</organism>
<protein>
    <recommendedName>
        <fullName evidence="2">Peptidase M15C domain-containing protein</fullName>
    </recommendedName>
</protein>
<dbReference type="InterPro" id="IPR039561">
    <property type="entry name" value="Peptidase_M15C"/>
</dbReference>
<evidence type="ECO:0000313" key="3">
    <source>
        <dbReference type="EMBL" id="GAA4120791.1"/>
    </source>
</evidence>
<feature type="region of interest" description="Disordered" evidence="1">
    <location>
        <begin position="62"/>
        <end position="86"/>
    </location>
</feature>
<dbReference type="Proteomes" id="UP001501495">
    <property type="component" value="Unassembled WGS sequence"/>
</dbReference>
<dbReference type="SUPFAM" id="SSF55166">
    <property type="entry name" value="Hedgehog/DD-peptidase"/>
    <property type="match status" value="1"/>
</dbReference>
<dbReference type="EMBL" id="BAAAZH010000017">
    <property type="protein sequence ID" value="GAA4120791.1"/>
    <property type="molecule type" value="Genomic_DNA"/>
</dbReference>
<evidence type="ECO:0000313" key="4">
    <source>
        <dbReference type="Proteomes" id="UP001501495"/>
    </source>
</evidence>
<gene>
    <name evidence="3" type="ORF">GCM10022215_24840</name>
</gene>
<evidence type="ECO:0000259" key="2">
    <source>
        <dbReference type="Pfam" id="PF13539"/>
    </source>
</evidence>
<keyword evidence="4" id="KW-1185">Reference proteome</keyword>
<evidence type="ECO:0000256" key="1">
    <source>
        <dbReference type="SAM" id="MobiDB-lite"/>
    </source>
</evidence>
<accession>A0ABP7XKK9</accession>
<comment type="caution">
    <text evidence="3">The sequence shown here is derived from an EMBL/GenBank/DDBJ whole genome shotgun (WGS) entry which is preliminary data.</text>
</comment>